<dbReference type="InterPro" id="IPR020825">
    <property type="entry name" value="Phe-tRNA_synthase-like_B3/B4"/>
</dbReference>
<dbReference type="PANTHER" id="PTHR39209">
    <property type="match status" value="1"/>
</dbReference>
<dbReference type="PANTHER" id="PTHR39209:SF2">
    <property type="entry name" value="CYTOPLASMIC PROTEIN"/>
    <property type="match status" value="1"/>
</dbReference>
<proteinExistence type="predicted"/>
<name>A0ABU4JTV2_9CLOT</name>
<evidence type="ECO:0000259" key="1">
    <source>
        <dbReference type="SMART" id="SM00873"/>
    </source>
</evidence>
<organism evidence="2 3">
    <name type="scientific">Clostridium tanneri</name>
    <dbReference type="NCBI Taxonomy" id="3037988"/>
    <lineage>
        <taxon>Bacteria</taxon>
        <taxon>Bacillati</taxon>
        <taxon>Bacillota</taxon>
        <taxon>Clostridia</taxon>
        <taxon>Eubacteriales</taxon>
        <taxon>Clostridiaceae</taxon>
        <taxon>Clostridium</taxon>
    </lineage>
</organism>
<reference evidence="2 3" key="1">
    <citation type="submission" date="2023-04" db="EMBL/GenBank/DDBJ databases">
        <title>Clostridium tannerae sp. nov., isolated from the fecal material of an alpaca.</title>
        <authorList>
            <person name="Miller S."/>
            <person name="Hendry M."/>
            <person name="King J."/>
            <person name="Sankaranarayanan K."/>
            <person name="Lawson P.A."/>
        </authorList>
    </citation>
    <scope>NUCLEOTIDE SEQUENCE [LARGE SCALE GENOMIC DNA]</scope>
    <source>
        <strain evidence="2 3">A1-XYC3</strain>
    </source>
</reference>
<evidence type="ECO:0000313" key="2">
    <source>
        <dbReference type="EMBL" id="MDW8801338.1"/>
    </source>
</evidence>
<comment type="caution">
    <text evidence="2">The sequence shown here is derived from an EMBL/GenBank/DDBJ whole genome shotgun (WGS) entry which is preliminary data.</text>
</comment>
<evidence type="ECO:0000313" key="3">
    <source>
        <dbReference type="Proteomes" id="UP001281656"/>
    </source>
</evidence>
<gene>
    <name evidence="2" type="ORF">P8V03_09240</name>
</gene>
<dbReference type="Proteomes" id="UP001281656">
    <property type="component" value="Unassembled WGS sequence"/>
</dbReference>
<dbReference type="SUPFAM" id="SSF56037">
    <property type="entry name" value="PheT/TilS domain"/>
    <property type="match status" value="1"/>
</dbReference>
<keyword evidence="2" id="KW-0436">Ligase</keyword>
<protein>
    <submittedName>
        <fullName evidence="2">Phenylalanine--tRNA ligase beta subunit-related protein</fullName>
    </submittedName>
</protein>
<feature type="domain" description="B3/B4 tRNA-binding" evidence="1">
    <location>
        <begin position="63"/>
        <end position="211"/>
    </location>
</feature>
<dbReference type="GO" id="GO:0016874">
    <property type="term" value="F:ligase activity"/>
    <property type="evidence" value="ECO:0007669"/>
    <property type="project" value="UniProtKB-KW"/>
</dbReference>
<dbReference type="SMART" id="SM00873">
    <property type="entry name" value="B3_4"/>
    <property type="match status" value="1"/>
</dbReference>
<keyword evidence="3" id="KW-1185">Reference proteome</keyword>
<dbReference type="InterPro" id="IPR005146">
    <property type="entry name" value="B3/B4_tRNA-bd"/>
</dbReference>
<dbReference type="Gene3D" id="3.50.40.10">
    <property type="entry name" value="Phenylalanyl-trna Synthetase, Chain B, domain 3"/>
    <property type="match status" value="1"/>
</dbReference>
<accession>A0ABU4JTV2</accession>
<dbReference type="Pfam" id="PF03483">
    <property type="entry name" value="B3_4"/>
    <property type="match status" value="1"/>
</dbReference>
<sequence length="221" mass="24527">MVAIKISDDIRSVLGKVLTIGYVEAQVEVKDSNENLWEEISTVCNRIAEDNSLQDVLKIENIAAARAAYKKLGKDPSRYRVSSESLARRVVKGKGLYKVNNIVDINNLISIASFHPVCAYDMDKIDSEIYLNIGEEGDCYEGIGRGDINISCLPVFQDSKGKFGSTTSDSVRAMVTKDTKNLIMAIVSFNGDRNLDKYIEYCKELLVKYAEGKNIHSAIIS</sequence>
<dbReference type="RefSeq" id="WP_318797954.1">
    <property type="nucleotide sequence ID" value="NZ_JARUJP010000009.1"/>
</dbReference>
<dbReference type="EMBL" id="JARUJP010000009">
    <property type="protein sequence ID" value="MDW8801338.1"/>
    <property type="molecule type" value="Genomic_DNA"/>
</dbReference>